<dbReference type="GO" id="GO:0005524">
    <property type="term" value="F:ATP binding"/>
    <property type="evidence" value="ECO:0007669"/>
    <property type="project" value="InterPro"/>
</dbReference>
<name>A0A8C3MYC6_GEOPR</name>
<reference evidence="2" key="2">
    <citation type="submission" date="2025-08" db="UniProtKB">
        <authorList>
            <consortium name="Ensembl"/>
        </authorList>
    </citation>
    <scope>IDENTIFICATION</scope>
</reference>
<dbReference type="PROSITE" id="PS00109">
    <property type="entry name" value="PROTEIN_KINASE_TYR"/>
    <property type="match status" value="1"/>
</dbReference>
<reference evidence="2" key="1">
    <citation type="submission" date="2020-02" db="EMBL/GenBank/DDBJ databases">
        <authorList>
            <person name="Enbody D E."/>
            <person name="Pettersson E M."/>
        </authorList>
    </citation>
    <scope>NUCLEOTIDE SEQUENCE [LARGE SCALE GENOMIC DNA]</scope>
</reference>
<evidence type="ECO:0000313" key="2">
    <source>
        <dbReference type="Ensembl" id="ENSCPVP00000013134.1"/>
    </source>
</evidence>
<gene>
    <name evidence="2" type="primary">VRK3</name>
</gene>
<evidence type="ECO:0000256" key="1">
    <source>
        <dbReference type="SAM" id="MobiDB-lite"/>
    </source>
</evidence>
<dbReference type="Ensembl" id="ENSCPVT00000013716.2">
    <property type="protein sequence ID" value="ENSCPVP00000013134.1"/>
    <property type="gene ID" value="ENSCPVG00000009580.2"/>
</dbReference>
<dbReference type="SMART" id="SM00220">
    <property type="entry name" value="S_TKc"/>
    <property type="match status" value="1"/>
</dbReference>
<dbReference type="Pfam" id="PF13240">
    <property type="entry name" value="Zn_Ribbon_1"/>
    <property type="match status" value="1"/>
</dbReference>
<dbReference type="Pfam" id="PF07714">
    <property type="entry name" value="PK_Tyr_Ser-Thr"/>
    <property type="match status" value="1"/>
</dbReference>
<reference evidence="2" key="3">
    <citation type="submission" date="2025-09" db="UniProtKB">
        <authorList>
            <consortium name="Ensembl"/>
        </authorList>
    </citation>
    <scope>IDENTIFICATION</scope>
</reference>
<feature type="compositionally biased region" description="Basic residues" evidence="1">
    <location>
        <begin position="1"/>
        <end position="10"/>
    </location>
</feature>
<dbReference type="Proteomes" id="UP000694382">
    <property type="component" value="Chromosome 14"/>
</dbReference>
<accession>A0A8C3MYC6</accession>
<dbReference type="InterPro" id="IPR008266">
    <property type="entry name" value="Tyr_kinase_AS"/>
</dbReference>
<dbReference type="PANTHER" id="PTHR11909">
    <property type="entry name" value="CASEIN KINASE-RELATED"/>
    <property type="match status" value="1"/>
</dbReference>
<dbReference type="AlphaFoldDB" id="A0A8C3MYC6"/>
<protein>
    <submittedName>
        <fullName evidence="2">VRK serine/threonine kinase 3</fullName>
    </submittedName>
</protein>
<dbReference type="InterPro" id="IPR011009">
    <property type="entry name" value="Kinase-like_dom_sf"/>
</dbReference>
<organism evidence="2 3">
    <name type="scientific">Geospiza parvula</name>
    <name type="common">Small tree-finch</name>
    <name type="synonym">Camarhynchus parvulus</name>
    <dbReference type="NCBI Taxonomy" id="87175"/>
    <lineage>
        <taxon>Eukaryota</taxon>
        <taxon>Metazoa</taxon>
        <taxon>Chordata</taxon>
        <taxon>Craniata</taxon>
        <taxon>Vertebrata</taxon>
        <taxon>Euteleostomi</taxon>
        <taxon>Archelosauria</taxon>
        <taxon>Archosauria</taxon>
        <taxon>Dinosauria</taxon>
        <taxon>Saurischia</taxon>
        <taxon>Theropoda</taxon>
        <taxon>Coelurosauria</taxon>
        <taxon>Aves</taxon>
        <taxon>Neognathae</taxon>
        <taxon>Neoaves</taxon>
        <taxon>Telluraves</taxon>
        <taxon>Australaves</taxon>
        <taxon>Passeriformes</taxon>
        <taxon>Thraupidae</taxon>
        <taxon>Camarhynchus</taxon>
    </lineage>
</organism>
<dbReference type="Gene3D" id="1.10.510.10">
    <property type="entry name" value="Transferase(Phosphotransferase) domain 1"/>
    <property type="match status" value="1"/>
</dbReference>
<proteinExistence type="predicted"/>
<feature type="compositionally biased region" description="Low complexity" evidence="1">
    <location>
        <begin position="15"/>
        <end position="26"/>
    </location>
</feature>
<dbReference type="PROSITE" id="PS50011">
    <property type="entry name" value="PROTEIN_KINASE_DOM"/>
    <property type="match status" value="1"/>
</dbReference>
<feature type="compositionally biased region" description="Pro residues" evidence="1">
    <location>
        <begin position="78"/>
        <end position="92"/>
    </location>
</feature>
<feature type="region of interest" description="Disordered" evidence="1">
    <location>
        <begin position="70"/>
        <end position="121"/>
    </location>
</feature>
<dbReference type="GO" id="GO:0004672">
    <property type="term" value="F:protein kinase activity"/>
    <property type="evidence" value="ECO:0007669"/>
    <property type="project" value="InterPro"/>
</dbReference>
<dbReference type="InterPro" id="IPR000719">
    <property type="entry name" value="Prot_kinase_dom"/>
</dbReference>
<feature type="region of interest" description="Disordered" evidence="1">
    <location>
        <begin position="1"/>
        <end position="45"/>
    </location>
</feature>
<keyword evidence="3" id="KW-1185">Reference proteome</keyword>
<sequence>MPGRRVRGRRGTGAGTRTQTQTGTQTPERPRAELSGGSPRPGPFCPQCGLAVEPTFRFCPACGGRLPAPPEEHTEPAAPAPSPPPAPSPAASPSPRASAVRLGPRSPRKPRAGPAVPLPADTVLTDQGGRLWKLVRLLEQGGCGLVYEAQSASGTCPQKQSYSLKLDAKDGRIYNEQNFFQRAAKAGTVEKWKKWHSVPLLGIPNCVGFGLHADSYRFLVFSDLGRSLQSVLSDGLHLLREKAAFQIAVRVLDCLEYIHENEYVHGDITAENIYLNPADLTQVTLAGYGFAFRYCPGGKHVAWREGSRTPHEGTVEFISLDSHKGTGGSGFVTRAGAAPVVVLPAGVAGTAALQALTCTRNCVPLWAVHSCLPMAAVLGLARSFSDCSRDVPAPSGALAAAGVWGIENRALHAGLAGIFFKPDRIPAQNRFAAGCALTLKQ</sequence>
<evidence type="ECO:0000313" key="3">
    <source>
        <dbReference type="Proteomes" id="UP000694382"/>
    </source>
</evidence>
<dbReference type="InterPro" id="IPR050235">
    <property type="entry name" value="CK1_Ser-Thr_kinase"/>
</dbReference>
<dbReference type="InterPro" id="IPR026870">
    <property type="entry name" value="Zinc_ribbon_dom"/>
</dbReference>
<dbReference type="InterPro" id="IPR001245">
    <property type="entry name" value="Ser-Thr/Tyr_kinase_cat_dom"/>
</dbReference>
<dbReference type="SUPFAM" id="SSF56112">
    <property type="entry name" value="Protein kinase-like (PK-like)"/>
    <property type="match status" value="1"/>
</dbReference>